<dbReference type="AlphaFoldDB" id="A0A4C1SCX1"/>
<evidence type="ECO:0000313" key="3">
    <source>
        <dbReference type="Proteomes" id="UP000299102"/>
    </source>
</evidence>
<keyword evidence="3" id="KW-1185">Reference proteome</keyword>
<feature type="compositionally biased region" description="Basic residues" evidence="1">
    <location>
        <begin position="15"/>
        <end position="28"/>
    </location>
</feature>
<comment type="caution">
    <text evidence="2">The sequence shown here is derived from an EMBL/GenBank/DDBJ whole genome shotgun (WGS) entry which is preliminary data.</text>
</comment>
<name>A0A4C1SCX1_EUMVA</name>
<proteinExistence type="predicted"/>
<protein>
    <submittedName>
        <fullName evidence="2">Uncharacterized protein</fullName>
    </submittedName>
</protein>
<organism evidence="2 3">
    <name type="scientific">Eumeta variegata</name>
    <name type="common">Bagworm moth</name>
    <name type="synonym">Eumeta japonica</name>
    <dbReference type="NCBI Taxonomy" id="151549"/>
    <lineage>
        <taxon>Eukaryota</taxon>
        <taxon>Metazoa</taxon>
        <taxon>Ecdysozoa</taxon>
        <taxon>Arthropoda</taxon>
        <taxon>Hexapoda</taxon>
        <taxon>Insecta</taxon>
        <taxon>Pterygota</taxon>
        <taxon>Neoptera</taxon>
        <taxon>Endopterygota</taxon>
        <taxon>Lepidoptera</taxon>
        <taxon>Glossata</taxon>
        <taxon>Ditrysia</taxon>
        <taxon>Tineoidea</taxon>
        <taxon>Psychidae</taxon>
        <taxon>Oiketicinae</taxon>
        <taxon>Eumeta</taxon>
    </lineage>
</organism>
<dbReference type="EMBL" id="BGZK01003330">
    <property type="protein sequence ID" value="GBP00029.1"/>
    <property type="molecule type" value="Genomic_DNA"/>
</dbReference>
<evidence type="ECO:0000313" key="2">
    <source>
        <dbReference type="EMBL" id="GBP00029.1"/>
    </source>
</evidence>
<reference evidence="2 3" key="1">
    <citation type="journal article" date="2019" name="Commun. Biol.">
        <title>The bagworm genome reveals a unique fibroin gene that provides high tensile strength.</title>
        <authorList>
            <person name="Kono N."/>
            <person name="Nakamura H."/>
            <person name="Ohtoshi R."/>
            <person name="Tomita M."/>
            <person name="Numata K."/>
            <person name="Arakawa K."/>
        </authorList>
    </citation>
    <scope>NUCLEOTIDE SEQUENCE [LARGE SCALE GENOMIC DNA]</scope>
</reference>
<feature type="region of interest" description="Disordered" evidence="1">
    <location>
        <begin position="1"/>
        <end position="30"/>
    </location>
</feature>
<accession>A0A4C1SCX1</accession>
<dbReference type="Proteomes" id="UP000299102">
    <property type="component" value="Unassembled WGS sequence"/>
</dbReference>
<sequence>MSHRPSRPTVALRPRPPRHGSTKYKNKQRSVPGRLQKRLLVPFHLRPPTPIDLKQVNKNVVGLSKNPLSEIWRFALESPTTVSGYVDSATRVKFPKSAGKSDARVRMPRARFRVLNHRD</sequence>
<gene>
    <name evidence="2" type="ORF">EVAR_59652_1</name>
</gene>
<evidence type="ECO:0000256" key="1">
    <source>
        <dbReference type="SAM" id="MobiDB-lite"/>
    </source>
</evidence>